<comment type="caution">
    <text evidence="2">The sequence shown here is derived from an EMBL/GenBank/DDBJ whole genome shotgun (WGS) entry which is preliminary data.</text>
</comment>
<proteinExistence type="predicted"/>
<accession>A0A6A4AP26</accession>
<evidence type="ECO:0000256" key="1">
    <source>
        <dbReference type="SAM" id="MobiDB-lite"/>
    </source>
</evidence>
<feature type="compositionally biased region" description="Basic and acidic residues" evidence="1">
    <location>
        <begin position="152"/>
        <end position="161"/>
    </location>
</feature>
<evidence type="ECO:0000313" key="3">
    <source>
        <dbReference type="Proteomes" id="UP000434957"/>
    </source>
</evidence>
<sequence length="173" mass="19114">MASTTPSGLLVGGDGDALMDEDTQLFLGPEVMMRLQLTGWRPRSPVSSIEDEPSRKRPQLIRSEAGNSIPTWNGSSNTSGSTEFRTRDPVPSVVGANNGSDASMEQLRALEKLAQQRVAKETDMRKADEAKAQYLLQVQRQLQESEAQTRQAELRKTHEVDAAQIRADYEAEL</sequence>
<dbReference type="Proteomes" id="UP000434957">
    <property type="component" value="Unassembled WGS sequence"/>
</dbReference>
<dbReference type="AlphaFoldDB" id="A0A6A4AP26"/>
<feature type="region of interest" description="Disordered" evidence="1">
    <location>
        <begin position="143"/>
        <end position="173"/>
    </location>
</feature>
<protein>
    <submittedName>
        <fullName evidence="2">Uncharacterized protein</fullName>
    </submittedName>
</protein>
<feature type="region of interest" description="Disordered" evidence="1">
    <location>
        <begin position="37"/>
        <end position="104"/>
    </location>
</feature>
<gene>
    <name evidence="2" type="ORF">PR003_g34374</name>
</gene>
<reference evidence="2 3" key="1">
    <citation type="submission" date="2018-08" db="EMBL/GenBank/DDBJ databases">
        <title>Genomic investigation of the strawberry pathogen Phytophthora fragariae indicates pathogenicity is determined by transcriptional variation in three key races.</title>
        <authorList>
            <person name="Adams T.M."/>
            <person name="Armitage A.D."/>
            <person name="Sobczyk M.K."/>
            <person name="Bates H.J."/>
            <person name="Dunwell J.M."/>
            <person name="Nellist C.F."/>
            <person name="Harrison R.J."/>
        </authorList>
    </citation>
    <scope>NUCLEOTIDE SEQUENCE [LARGE SCALE GENOMIC DNA]</scope>
    <source>
        <strain evidence="2 3">SCRP333</strain>
    </source>
</reference>
<evidence type="ECO:0000313" key="2">
    <source>
        <dbReference type="EMBL" id="KAE9260423.1"/>
    </source>
</evidence>
<dbReference type="EMBL" id="QXFT01011267">
    <property type="protein sequence ID" value="KAE9260423.1"/>
    <property type="molecule type" value="Genomic_DNA"/>
</dbReference>
<organism evidence="2 3">
    <name type="scientific">Phytophthora rubi</name>
    <dbReference type="NCBI Taxonomy" id="129364"/>
    <lineage>
        <taxon>Eukaryota</taxon>
        <taxon>Sar</taxon>
        <taxon>Stramenopiles</taxon>
        <taxon>Oomycota</taxon>
        <taxon>Peronosporomycetes</taxon>
        <taxon>Peronosporales</taxon>
        <taxon>Peronosporaceae</taxon>
        <taxon>Phytophthora</taxon>
    </lineage>
</organism>
<feature type="non-terminal residue" evidence="2">
    <location>
        <position position="173"/>
    </location>
</feature>
<name>A0A6A4AP26_9STRA</name>
<keyword evidence="3" id="KW-1185">Reference proteome</keyword>
<feature type="compositionally biased region" description="Low complexity" evidence="1">
    <location>
        <begin position="73"/>
        <end position="82"/>
    </location>
</feature>